<protein>
    <submittedName>
        <fullName evidence="2">Uncharacterized protein</fullName>
    </submittedName>
</protein>
<accession>A0A0F5N646</accession>
<reference evidence="2 3" key="1">
    <citation type="submission" date="2016-01" db="EMBL/GenBank/DDBJ databases">
        <title>The new phylogeny of the genus Mycobacterium.</title>
        <authorList>
            <person name="Tarcisio F."/>
            <person name="Conor M."/>
            <person name="Antonella G."/>
            <person name="Elisabetta G."/>
            <person name="Giulia F.S."/>
            <person name="Sara T."/>
            <person name="Anna F."/>
            <person name="Clotilde B."/>
            <person name="Roberto B."/>
            <person name="Veronica D.S."/>
            <person name="Fabio R."/>
            <person name="Monica P."/>
            <person name="Olivier J."/>
            <person name="Enrico T."/>
            <person name="Nicola S."/>
        </authorList>
    </citation>
    <scope>NUCLEOTIDE SEQUENCE [LARGE SCALE GENOMIC DNA]</scope>
    <source>
        <strain evidence="2 3">DSM 44803</strain>
    </source>
</reference>
<feature type="chain" id="PRO_5030006489" evidence="1">
    <location>
        <begin position="26"/>
        <end position="70"/>
    </location>
</feature>
<organism evidence="2 3">
    <name type="scientific">Mycobacterium nebraskense</name>
    <dbReference type="NCBI Taxonomy" id="244292"/>
    <lineage>
        <taxon>Bacteria</taxon>
        <taxon>Bacillati</taxon>
        <taxon>Actinomycetota</taxon>
        <taxon>Actinomycetes</taxon>
        <taxon>Mycobacteriales</taxon>
        <taxon>Mycobacteriaceae</taxon>
        <taxon>Mycobacterium</taxon>
    </lineage>
</organism>
<dbReference type="AlphaFoldDB" id="A0A0F5N646"/>
<dbReference type="Proteomes" id="UP000193781">
    <property type="component" value="Unassembled WGS sequence"/>
</dbReference>
<dbReference type="EMBL" id="LQPH01000177">
    <property type="protein sequence ID" value="ORW14771.1"/>
    <property type="molecule type" value="Genomic_DNA"/>
</dbReference>
<dbReference type="STRING" id="244292.ABW17_04250"/>
<evidence type="ECO:0000313" key="3">
    <source>
        <dbReference type="Proteomes" id="UP000193781"/>
    </source>
</evidence>
<comment type="caution">
    <text evidence="2">The sequence shown here is derived from an EMBL/GenBank/DDBJ whole genome shotgun (WGS) entry which is preliminary data.</text>
</comment>
<keyword evidence="3" id="KW-1185">Reference proteome</keyword>
<evidence type="ECO:0000256" key="1">
    <source>
        <dbReference type="SAM" id="SignalP"/>
    </source>
</evidence>
<feature type="signal peptide" evidence="1">
    <location>
        <begin position="1"/>
        <end position="25"/>
    </location>
</feature>
<name>A0A0F5N646_9MYCO</name>
<proteinExistence type="predicted"/>
<gene>
    <name evidence="2" type="ORF">AWC17_19275</name>
</gene>
<sequence>MIPKLLVGVALTLGAASWTAASANADPSPFSTLSCSCQETAPAGSSTLTDKLDWGIQQGLYDLPVVQVDS</sequence>
<keyword evidence="1" id="KW-0732">Signal</keyword>
<dbReference type="OrthoDB" id="4741730at2"/>
<evidence type="ECO:0000313" key="2">
    <source>
        <dbReference type="EMBL" id="ORW14771.1"/>
    </source>
</evidence>